<organism evidence="9 10">
    <name type="scientific">Calycomorphotria hydatis</name>
    <dbReference type="NCBI Taxonomy" id="2528027"/>
    <lineage>
        <taxon>Bacteria</taxon>
        <taxon>Pseudomonadati</taxon>
        <taxon>Planctomycetota</taxon>
        <taxon>Planctomycetia</taxon>
        <taxon>Planctomycetales</taxon>
        <taxon>Planctomycetaceae</taxon>
        <taxon>Calycomorphotria</taxon>
    </lineage>
</organism>
<protein>
    <submittedName>
        <fullName evidence="9">Auracyanin-A</fullName>
    </submittedName>
</protein>
<dbReference type="Gene3D" id="2.120.10.30">
    <property type="entry name" value="TolB, C-terminal domain"/>
    <property type="match status" value="1"/>
</dbReference>
<evidence type="ECO:0000259" key="8">
    <source>
        <dbReference type="PROSITE" id="PS51007"/>
    </source>
</evidence>
<dbReference type="InterPro" id="IPR000923">
    <property type="entry name" value="BlueCu_1"/>
</dbReference>
<dbReference type="InterPro" id="IPR009056">
    <property type="entry name" value="Cyt_c-like_dom"/>
</dbReference>
<accession>A0A517T439</accession>
<evidence type="ECO:0000256" key="6">
    <source>
        <dbReference type="ARBA" id="ARBA00023008"/>
    </source>
</evidence>
<keyword evidence="5 7" id="KW-0408">Iron</keyword>
<dbReference type="SUPFAM" id="SSF46626">
    <property type="entry name" value="Cytochrome c"/>
    <property type="match status" value="1"/>
</dbReference>
<evidence type="ECO:0000256" key="1">
    <source>
        <dbReference type="ARBA" id="ARBA00022448"/>
    </source>
</evidence>
<dbReference type="PANTHER" id="PTHR33546">
    <property type="entry name" value="LARGE, MULTIFUNCTIONAL SECRETED PROTEIN-RELATED"/>
    <property type="match status" value="1"/>
</dbReference>
<dbReference type="Gene3D" id="3.20.20.150">
    <property type="entry name" value="Divalent-metal-dependent TIM barrel enzymes"/>
    <property type="match status" value="1"/>
</dbReference>
<evidence type="ECO:0000256" key="4">
    <source>
        <dbReference type="ARBA" id="ARBA00022982"/>
    </source>
</evidence>
<evidence type="ECO:0000256" key="7">
    <source>
        <dbReference type="PROSITE-ProRule" id="PRU00433"/>
    </source>
</evidence>
<reference evidence="9 10" key="1">
    <citation type="submission" date="2019-02" db="EMBL/GenBank/DDBJ databases">
        <title>Deep-cultivation of Planctomycetes and their phenomic and genomic characterization uncovers novel biology.</title>
        <authorList>
            <person name="Wiegand S."/>
            <person name="Jogler M."/>
            <person name="Boedeker C."/>
            <person name="Pinto D."/>
            <person name="Vollmers J."/>
            <person name="Rivas-Marin E."/>
            <person name="Kohn T."/>
            <person name="Peeters S.H."/>
            <person name="Heuer A."/>
            <person name="Rast P."/>
            <person name="Oberbeckmann S."/>
            <person name="Bunk B."/>
            <person name="Jeske O."/>
            <person name="Meyerdierks A."/>
            <person name="Storesund J.E."/>
            <person name="Kallscheuer N."/>
            <person name="Luecker S."/>
            <person name="Lage O.M."/>
            <person name="Pohl T."/>
            <person name="Merkel B.J."/>
            <person name="Hornburger P."/>
            <person name="Mueller R.-W."/>
            <person name="Bruemmer F."/>
            <person name="Labrenz M."/>
            <person name="Spormann A.M."/>
            <person name="Op den Camp H."/>
            <person name="Overmann J."/>
            <person name="Amann R."/>
            <person name="Jetten M.S.M."/>
            <person name="Mascher T."/>
            <person name="Medema M.H."/>
            <person name="Devos D.P."/>
            <person name="Kaster A.-K."/>
            <person name="Ovreas L."/>
            <person name="Rohde M."/>
            <person name="Galperin M.Y."/>
            <person name="Jogler C."/>
        </authorList>
    </citation>
    <scope>NUCLEOTIDE SEQUENCE [LARGE SCALE GENOMIC DNA]</scope>
    <source>
        <strain evidence="9 10">V22</strain>
    </source>
</reference>
<dbReference type="GO" id="GO:0009055">
    <property type="term" value="F:electron transfer activity"/>
    <property type="evidence" value="ECO:0007669"/>
    <property type="project" value="InterPro"/>
</dbReference>
<keyword evidence="2 7" id="KW-0349">Heme</keyword>
<dbReference type="Proteomes" id="UP000319976">
    <property type="component" value="Chromosome"/>
</dbReference>
<dbReference type="PROSITE" id="PS51007">
    <property type="entry name" value="CYTC"/>
    <property type="match status" value="1"/>
</dbReference>
<dbReference type="PANTHER" id="PTHR33546:SF1">
    <property type="entry name" value="LARGE, MULTIFUNCTIONAL SECRETED PROTEIN"/>
    <property type="match status" value="1"/>
</dbReference>
<keyword evidence="6" id="KW-0186">Copper</keyword>
<dbReference type="GO" id="GO:0020037">
    <property type="term" value="F:heme binding"/>
    <property type="evidence" value="ECO:0007669"/>
    <property type="project" value="InterPro"/>
</dbReference>
<dbReference type="InterPro" id="IPR013427">
    <property type="entry name" value="Haem-bd_dom_put"/>
</dbReference>
<sequence length="1325" mass="146902">MNFFDRRFVFISVAALLLVGSIGQFRSSEAGELFPQEQLVAWCIVPFDASKRGPVARTAMLKELGIGKCAYDWRNEHVPTFEEEFLEYQRQGIELFAFWRGHPEAYRLFKKHDLHPQIWMTVPSPAGKDDAARVSAAVKQLLPEIKKAEELGCKFGLYNHGGWGGEPQNMIAICEELRSRGHENVGIVYNFHHAHNHIGDWPETFELLKPYLLCLNINGMNPKANPKIVPLGDGQYETEMLQVVAESAYRGPIGILDHRNTVDSREALEQNLKGLEKIRQQLGTQAKFPADELCLPPMAKPGEELDFNPQLISRLEDDAKKKGDPVRGARVFASAKTACVSCHQVNEVGGKVGPELTKLASERTAQQIIESVLWPKREVKPEYIVRQVVTIEGKILSGYQYSRDEEALTLKDPASGKLTAIPIDDIDDEIEGTTPMPAALVAAMTYQQQVDLFRFLGELKGDAQPLSDAVTAVLNQSTSHGPTSFPYESKPLIAANWPNASYSVNRERIYDFYTKQAEYFRQQEQTPILLSAFPSLDGPNTGHWGNQTEEDWRDGRWSDTDLGTLQAGITKLPNRTVARGICVRLGETGEYAVCFDPDKLTYEAFWQGGFLSLSSKRNGFLDGLRADGKLIPTKFDTSPKQPHEYLGFYRAGDKVVFAYRIAGVDYLDAPAVKDGQFVHEVAPVNEHSMRHVLNGGSSQWPEVIETNILPGKEQPFAIDRIELPEMNLWNSLMYFGGHDFLSDGSALICTMQGDVWHVSGLDSGVNDIGTAKWKRFAGGLNHALGLVVDEEDNVFVQCRDQLMKLVDLNGDDEVDFYQCWNNTFRTSSAGHDFICGLDRDAEGNFYTASGNEGVLRISADGKTSTVIATGFRNPDGLMVTSHGTVTVPCSEGAWTPGSMICEMPLHLENSSAKPPHFGYRGPRGKQPPSLPLAYVPRGIDNSSGGQVEVESDAWGPLNGRMLHLSFGMGSAFVLLRDVVNGQEQGAIVPFAGDFDSGVHRGSFRKQDGQLYVSGMNGWGTYTAKDGCFTRVRYTGEPYQVPTGFHVHENGIVVTFAESVDAKIAGDIKQQFAQCWNYRYSGAYGSPEFSTTHPGVVGHDPLAITSAHVLSDGKSVFLEIPDIQPVNQLHLRMHVNSPDEFPNCNPAGDGHDLFVTVHDLDEPFADYPGYEPQNKTIAVHPILVDMRLNAKRKPNPWRKEVKKSQPIMIETGKNLTFATTELVVKAGQPLKFTLQNPDVVPHNWVLVKPGTLRDVGQLANQLIASPDAFAEHYIPKSDDVLNYTDVVSPGQSQTIYFTAPETPGRYPYLCTFPGHWMVMNGVMIVE</sequence>
<evidence type="ECO:0000313" key="10">
    <source>
        <dbReference type="Proteomes" id="UP000319976"/>
    </source>
</evidence>
<evidence type="ECO:0000256" key="2">
    <source>
        <dbReference type="ARBA" id="ARBA00022617"/>
    </source>
</evidence>
<keyword evidence="4" id="KW-0249">Electron transport</keyword>
<evidence type="ECO:0000256" key="5">
    <source>
        <dbReference type="ARBA" id="ARBA00023004"/>
    </source>
</evidence>
<dbReference type="Gene3D" id="2.60.40.420">
    <property type="entry name" value="Cupredoxins - blue copper proteins"/>
    <property type="match status" value="1"/>
</dbReference>
<dbReference type="SUPFAM" id="SSF51658">
    <property type="entry name" value="Xylose isomerase-like"/>
    <property type="match status" value="1"/>
</dbReference>
<dbReference type="InterPro" id="IPR036237">
    <property type="entry name" value="Xyl_isomerase-like_sf"/>
</dbReference>
<evidence type="ECO:0000313" key="9">
    <source>
        <dbReference type="EMBL" id="QDT63135.1"/>
    </source>
</evidence>
<dbReference type="PROSITE" id="PS00196">
    <property type="entry name" value="COPPER_BLUE"/>
    <property type="match status" value="1"/>
</dbReference>
<dbReference type="InterPro" id="IPR011042">
    <property type="entry name" value="6-blade_b-propeller_TolB-like"/>
</dbReference>
<gene>
    <name evidence="9" type="ORF">V22_03530</name>
</gene>
<dbReference type="SUPFAM" id="SSF63829">
    <property type="entry name" value="Calcium-dependent phosphotriesterase"/>
    <property type="match status" value="1"/>
</dbReference>
<dbReference type="SUPFAM" id="SSF49503">
    <property type="entry name" value="Cupredoxins"/>
    <property type="match status" value="1"/>
</dbReference>
<dbReference type="NCBIfam" id="TIGR02603">
    <property type="entry name" value="CxxCH_TIGR02603"/>
    <property type="match status" value="1"/>
</dbReference>
<dbReference type="Pfam" id="PF00127">
    <property type="entry name" value="Copper-bind"/>
    <property type="match status" value="1"/>
</dbReference>
<dbReference type="KEGG" id="chya:V22_03530"/>
<dbReference type="GO" id="GO:0005507">
    <property type="term" value="F:copper ion binding"/>
    <property type="evidence" value="ECO:0007669"/>
    <property type="project" value="InterPro"/>
</dbReference>
<proteinExistence type="predicted"/>
<keyword evidence="1" id="KW-0813">Transport</keyword>
<dbReference type="OrthoDB" id="219211at2"/>
<dbReference type="InterPro" id="IPR008972">
    <property type="entry name" value="Cupredoxin"/>
</dbReference>
<evidence type="ECO:0000256" key="3">
    <source>
        <dbReference type="ARBA" id="ARBA00022723"/>
    </source>
</evidence>
<dbReference type="RefSeq" id="WP_145259215.1">
    <property type="nucleotide sequence ID" value="NZ_CP036316.1"/>
</dbReference>
<dbReference type="CDD" id="cd04233">
    <property type="entry name" value="Auracyanin"/>
    <property type="match status" value="1"/>
</dbReference>
<dbReference type="InterPro" id="IPR036909">
    <property type="entry name" value="Cyt_c-like_dom_sf"/>
</dbReference>
<dbReference type="InterPro" id="IPR028871">
    <property type="entry name" value="BlueCu_1_BS"/>
</dbReference>
<dbReference type="Pfam" id="PF20601">
    <property type="entry name" value="DUF6797"/>
    <property type="match status" value="1"/>
</dbReference>
<dbReference type="EMBL" id="CP036316">
    <property type="protein sequence ID" value="QDT63135.1"/>
    <property type="molecule type" value="Genomic_DNA"/>
</dbReference>
<feature type="domain" description="Cytochrome c" evidence="8">
    <location>
        <begin position="323"/>
        <end position="434"/>
    </location>
</feature>
<dbReference type="InterPro" id="IPR046476">
    <property type="entry name" value="DUF6797"/>
</dbReference>
<name>A0A517T439_9PLAN</name>
<dbReference type="Gene3D" id="1.10.760.10">
    <property type="entry name" value="Cytochrome c-like domain"/>
    <property type="match status" value="1"/>
</dbReference>
<keyword evidence="10" id="KW-1185">Reference proteome</keyword>
<keyword evidence="3 7" id="KW-0479">Metal-binding</keyword>